<accession>A0A914C2D6</accession>
<organism evidence="10 11">
    <name type="scientific">Acrobeloides nanus</name>
    <dbReference type="NCBI Taxonomy" id="290746"/>
    <lineage>
        <taxon>Eukaryota</taxon>
        <taxon>Metazoa</taxon>
        <taxon>Ecdysozoa</taxon>
        <taxon>Nematoda</taxon>
        <taxon>Chromadorea</taxon>
        <taxon>Rhabditida</taxon>
        <taxon>Tylenchina</taxon>
        <taxon>Cephalobomorpha</taxon>
        <taxon>Cephaloboidea</taxon>
        <taxon>Cephalobidae</taxon>
        <taxon>Acrobeloides</taxon>
    </lineage>
</organism>
<evidence type="ECO:0000256" key="9">
    <source>
        <dbReference type="SAM" id="Phobius"/>
    </source>
</evidence>
<evidence type="ECO:0000313" key="11">
    <source>
        <dbReference type="WBParaSite" id="ACRNAN_Path_1585.g6152.t1"/>
    </source>
</evidence>
<keyword evidence="3" id="KW-0328">Glycosyltransferase</keyword>
<evidence type="ECO:0000256" key="2">
    <source>
        <dbReference type="ARBA" id="ARBA00004922"/>
    </source>
</evidence>
<evidence type="ECO:0000256" key="4">
    <source>
        <dbReference type="ARBA" id="ARBA00022679"/>
    </source>
</evidence>
<dbReference type="PANTHER" id="PTHR13036:SF0">
    <property type="entry name" value="CHITOBIOSYLDIPHOSPHODOLICHOL BETA-MANNOSYLTRANSFERASE"/>
    <property type="match status" value="1"/>
</dbReference>
<dbReference type="GO" id="GO:0000030">
    <property type="term" value="F:mannosyltransferase activity"/>
    <property type="evidence" value="ECO:0007669"/>
    <property type="project" value="InterPro"/>
</dbReference>
<dbReference type="GO" id="GO:0005789">
    <property type="term" value="C:endoplasmic reticulum membrane"/>
    <property type="evidence" value="ECO:0007669"/>
    <property type="project" value="UniProtKB-SubCell"/>
</dbReference>
<comment type="pathway">
    <text evidence="2">Protein modification; protein glycosylation.</text>
</comment>
<dbReference type="PANTHER" id="PTHR13036">
    <property type="entry name" value="BETA1,4 MANNOSYLTRANSFERASE"/>
    <property type="match status" value="1"/>
</dbReference>
<dbReference type="Proteomes" id="UP000887540">
    <property type="component" value="Unplaced"/>
</dbReference>
<keyword evidence="10" id="KW-1185">Reference proteome</keyword>
<keyword evidence="5 9" id="KW-0812">Transmembrane</keyword>
<evidence type="ECO:0000256" key="8">
    <source>
        <dbReference type="ARBA" id="ARBA00023136"/>
    </source>
</evidence>
<evidence type="ECO:0000256" key="6">
    <source>
        <dbReference type="ARBA" id="ARBA00022824"/>
    </source>
</evidence>
<sequence>MNNQEQFKEHREHAIVVVLGDIGHSPRMCYHALSLANHGVHVHLVGYRNSMPHKRIVSHPNISLVPMNPPPDRFSKEWPAALSLLLKFVWIFFMLFYTLLVKTNRRVSLVVLQNPPGIPSMLVCYMISYIKWAYLVIDWHNYTFSMLNTNFRLDEPSVRKSGVLKGYVKMASIWEGFWGQRANWNLCVSHAMREDLLKRWNVHAVTLYDKPPEWNFKLLSIEEQHNFHRTLLEMDAFKPYWEERSLYSRDPELENSTEITKFTHRDESGVARLRTSRPLLLVSSTSWTEDEDFGILLDALKEYETHAHITANYAEKSRLPDLYVVITGKGPQKEYYLERISRMHFQHARILTAWLAAEDYPKMLACADLGVSLHTSTSGLDLPMKVVDMFGCSIPVLAKRFPAIGELVIDGVNGRLFDKESDLKQSLIELATGFPNFSESLDKLKASLRFERQPTWDEQWDASFWPLVQSLFLPSIREFKRWERFNNDENDQ</sequence>
<dbReference type="SUPFAM" id="SSF53756">
    <property type="entry name" value="UDP-Glycosyltransferase/glycogen phosphorylase"/>
    <property type="match status" value="1"/>
</dbReference>
<feature type="transmembrane region" description="Helical" evidence="9">
    <location>
        <begin position="117"/>
        <end position="137"/>
    </location>
</feature>
<proteinExistence type="predicted"/>
<evidence type="ECO:0000256" key="7">
    <source>
        <dbReference type="ARBA" id="ARBA00022989"/>
    </source>
</evidence>
<dbReference type="InterPro" id="IPR026051">
    <property type="entry name" value="ALG1-like"/>
</dbReference>
<dbReference type="AlphaFoldDB" id="A0A914C2D6"/>
<keyword evidence="8 9" id="KW-0472">Membrane</keyword>
<name>A0A914C2D6_9BILA</name>
<dbReference type="WBParaSite" id="ACRNAN_Path_1585.g6152.t1">
    <property type="protein sequence ID" value="ACRNAN_Path_1585.g6152.t1"/>
    <property type="gene ID" value="ACRNAN_Path_1585.g6152"/>
</dbReference>
<evidence type="ECO:0000256" key="1">
    <source>
        <dbReference type="ARBA" id="ARBA00004389"/>
    </source>
</evidence>
<evidence type="ECO:0000313" key="10">
    <source>
        <dbReference type="Proteomes" id="UP000887540"/>
    </source>
</evidence>
<keyword evidence="4" id="KW-0808">Transferase</keyword>
<reference evidence="11" key="1">
    <citation type="submission" date="2022-11" db="UniProtKB">
        <authorList>
            <consortium name="WormBaseParasite"/>
        </authorList>
    </citation>
    <scope>IDENTIFICATION</scope>
</reference>
<evidence type="ECO:0000256" key="5">
    <source>
        <dbReference type="ARBA" id="ARBA00022692"/>
    </source>
</evidence>
<dbReference type="Gene3D" id="3.40.50.2000">
    <property type="entry name" value="Glycogen Phosphorylase B"/>
    <property type="match status" value="1"/>
</dbReference>
<keyword evidence="7 9" id="KW-1133">Transmembrane helix</keyword>
<comment type="subcellular location">
    <subcellularLocation>
        <location evidence="1">Endoplasmic reticulum membrane</location>
        <topology evidence="1">Single-pass membrane protein</topology>
    </subcellularLocation>
</comment>
<evidence type="ECO:0000256" key="3">
    <source>
        <dbReference type="ARBA" id="ARBA00022676"/>
    </source>
</evidence>
<keyword evidence="6" id="KW-0256">Endoplasmic reticulum</keyword>
<feature type="transmembrane region" description="Helical" evidence="9">
    <location>
        <begin position="78"/>
        <end position="97"/>
    </location>
</feature>
<protein>
    <submittedName>
        <fullName evidence="11">Chitobiosyldiphosphodolichol beta-mannosyltransferase</fullName>
    </submittedName>
</protein>
<dbReference type="Pfam" id="PF13692">
    <property type="entry name" value="Glyco_trans_1_4"/>
    <property type="match status" value="1"/>
</dbReference>